<proteinExistence type="predicted"/>
<feature type="region of interest" description="Disordered" evidence="5">
    <location>
        <begin position="209"/>
        <end position="239"/>
    </location>
</feature>
<evidence type="ECO:0000313" key="8">
    <source>
        <dbReference type="Proteomes" id="UP001201812"/>
    </source>
</evidence>
<feature type="compositionally biased region" description="Low complexity" evidence="5">
    <location>
        <begin position="225"/>
        <end position="239"/>
    </location>
</feature>
<feature type="compositionally biased region" description="Polar residues" evidence="5">
    <location>
        <begin position="79"/>
        <end position="107"/>
    </location>
</feature>
<dbReference type="GO" id="GO:0000978">
    <property type="term" value="F:RNA polymerase II cis-regulatory region sequence-specific DNA binding"/>
    <property type="evidence" value="ECO:0007669"/>
    <property type="project" value="TreeGrafter"/>
</dbReference>
<dbReference type="InterPro" id="IPR009071">
    <property type="entry name" value="HMG_box_dom"/>
</dbReference>
<gene>
    <name evidence="7" type="ORF">DdX_16552</name>
</gene>
<dbReference type="PANTHER" id="PTHR10270">
    <property type="entry name" value="SOX TRANSCRIPTION FACTOR"/>
    <property type="match status" value="1"/>
</dbReference>
<keyword evidence="8" id="KW-1185">Reference proteome</keyword>
<dbReference type="Gene3D" id="1.10.30.10">
    <property type="entry name" value="High mobility group box domain"/>
    <property type="match status" value="1"/>
</dbReference>
<feature type="DNA-binding region" description="HMG box" evidence="4">
    <location>
        <begin position="141"/>
        <end position="209"/>
    </location>
</feature>
<evidence type="ECO:0000256" key="4">
    <source>
        <dbReference type="PROSITE-ProRule" id="PRU00267"/>
    </source>
</evidence>
<dbReference type="InterPro" id="IPR036910">
    <property type="entry name" value="HMG_box_dom_sf"/>
</dbReference>
<evidence type="ECO:0000259" key="6">
    <source>
        <dbReference type="PROSITE" id="PS50118"/>
    </source>
</evidence>
<dbReference type="GO" id="GO:0007420">
    <property type="term" value="P:brain development"/>
    <property type="evidence" value="ECO:0007669"/>
    <property type="project" value="TreeGrafter"/>
</dbReference>
<dbReference type="Pfam" id="PF00505">
    <property type="entry name" value="HMG_box"/>
    <property type="match status" value="1"/>
</dbReference>
<feature type="region of interest" description="Disordered" evidence="5">
    <location>
        <begin position="67"/>
        <end position="115"/>
    </location>
</feature>
<protein>
    <submittedName>
        <fullName evidence="7">HMG (High mobility group) box domain-containing protein</fullName>
    </submittedName>
</protein>
<dbReference type="GO" id="GO:0005634">
    <property type="term" value="C:nucleus"/>
    <property type="evidence" value="ECO:0007669"/>
    <property type="project" value="UniProtKB-SubCell"/>
</dbReference>
<keyword evidence="2 4" id="KW-0238">DNA-binding</keyword>
<evidence type="ECO:0000256" key="5">
    <source>
        <dbReference type="SAM" id="MobiDB-lite"/>
    </source>
</evidence>
<dbReference type="AlphaFoldDB" id="A0AAD4QZZ5"/>
<organism evidence="7 8">
    <name type="scientific">Ditylenchus destructor</name>
    <dbReference type="NCBI Taxonomy" id="166010"/>
    <lineage>
        <taxon>Eukaryota</taxon>
        <taxon>Metazoa</taxon>
        <taxon>Ecdysozoa</taxon>
        <taxon>Nematoda</taxon>
        <taxon>Chromadorea</taxon>
        <taxon>Rhabditida</taxon>
        <taxon>Tylenchina</taxon>
        <taxon>Tylenchomorpha</taxon>
        <taxon>Sphaerularioidea</taxon>
        <taxon>Anguinidae</taxon>
        <taxon>Anguininae</taxon>
        <taxon>Ditylenchus</taxon>
    </lineage>
</organism>
<dbReference type="SMART" id="SM00398">
    <property type="entry name" value="HMG"/>
    <property type="match status" value="1"/>
</dbReference>
<evidence type="ECO:0000256" key="3">
    <source>
        <dbReference type="ARBA" id="ARBA00023242"/>
    </source>
</evidence>
<dbReference type="FunFam" id="1.10.30.10:FF:000002">
    <property type="entry name" value="transcription factor Sox-2"/>
    <property type="match status" value="1"/>
</dbReference>
<dbReference type="InterPro" id="IPR050140">
    <property type="entry name" value="SRY-related_HMG-box_TF-like"/>
</dbReference>
<name>A0AAD4QZZ5_9BILA</name>
<dbReference type="CDD" id="cd01388">
    <property type="entry name" value="HMG-box_SoxB"/>
    <property type="match status" value="1"/>
</dbReference>
<dbReference type="SUPFAM" id="SSF47095">
    <property type="entry name" value="HMG-box"/>
    <property type="match status" value="1"/>
</dbReference>
<evidence type="ECO:0000256" key="2">
    <source>
        <dbReference type="ARBA" id="ARBA00023125"/>
    </source>
</evidence>
<dbReference type="GO" id="GO:0000122">
    <property type="term" value="P:negative regulation of transcription by RNA polymerase II"/>
    <property type="evidence" value="ECO:0007669"/>
    <property type="project" value="TreeGrafter"/>
</dbReference>
<evidence type="ECO:0000313" key="7">
    <source>
        <dbReference type="EMBL" id="KAI1700691.1"/>
    </source>
</evidence>
<feature type="compositionally biased region" description="Low complexity" evidence="5">
    <location>
        <begin position="24"/>
        <end position="43"/>
    </location>
</feature>
<dbReference type="Proteomes" id="UP001201812">
    <property type="component" value="Unassembled WGS sequence"/>
</dbReference>
<dbReference type="PANTHER" id="PTHR10270:SF324">
    <property type="entry name" value="SOX DOMAIN-CONTAINING PROTEIN DICHAETE-RELATED"/>
    <property type="match status" value="1"/>
</dbReference>
<comment type="caution">
    <text evidence="7">The sequence shown here is derived from an EMBL/GenBank/DDBJ whole genome shotgun (WGS) entry which is preliminary data.</text>
</comment>
<feature type="domain" description="HMG box" evidence="6">
    <location>
        <begin position="141"/>
        <end position="209"/>
    </location>
</feature>
<dbReference type="EMBL" id="JAKKPZ010000137">
    <property type="protein sequence ID" value="KAI1700691.1"/>
    <property type="molecule type" value="Genomic_DNA"/>
</dbReference>
<sequence>MMTDPLLPVPMVVAPFSNGPMTDLQLATSSTPASTAGSPPLSAHQDSHCQGISGQYEIDEDVDLENDCLDGEEDHPTRSETTSSHMSNDSTANGSTSVVSGHEQSPTPGAGGPMRLAHMGPHTPYGNNATANMMMAMGSHVKRPMNAFMVWSRGQRRKMAQENPKMHNSEISKRLGQDWKQLSDVEKRPFIDEAKRLRALHMKEHPDYKYRPRRKPKNHAGSAPGMGMQQSQQQMMPNQNLPPVSKFQEVSGFNTSAGGMAPMAAMMAKLAQQNALPQNRLPNFGNFAPFAANTASQAPLALLSRMMSGVNPNCLDTMFQNGGAMPDPNMFNPYYAQALFAANPNAAAALLASFGIPTTSAQTGSPPTSAYAPPMLPTPAIQTQAQNMEQNAAFDQNQFLKQNLLAHIAMRQQLAAAGFQSTSPPTGI</sequence>
<evidence type="ECO:0000256" key="1">
    <source>
        <dbReference type="ARBA" id="ARBA00004123"/>
    </source>
</evidence>
<comment type="subcellular location">
    <subcellularLocation>
        <location evidence="1">Nucleus</location>
    </subcellularLocation>
</comment>
<reference evidence="7" key="1">
    <citation type="submission" date="2022-01" db="EMBL/GenBank/DDBJ databases">
        <title>Genome Sequence Resource for Two Populations of Ditylenchus destructor, the Migratory Endoparasitic Phytonematode.</title>
        <authorList>
            <person name="Zhang H."/>
            <person name="Lin R."/>
            <person name="Xie B."/>
        </authorList>
    </citation>
    <scope>NUCLEOTIDE SEQUENCE</scope>
    <source>
        <strain evidence="7">BazhouSP</strain>
    </source>
</reference>
<dbReference type="GO" id="GO:0030182">
    <property type="term" value="P:neuron differentiation"/>
    <property type="evidence" value="ECO:0007669"/>
    <property type="project" value="TreeGrafter"/>
</dbReference>
<keyword evidence="3 4" id="KW-0539">Nucleus</keyword>
<dbReference type="PROSITE" id="PS50118">
    <property type="entry name" value="HMG_BOX_2"/>
    <property type="match status" value="1"/>
</dbReference>
<accession>A0AAD4QZZ5</accession>
<dbReference type="GO" id="GO:0001228">
    <property type="term" value="F:DNA-binding transcription activator activity, RNA polymerase II-specific"/>
    <property type="evidence" value="ECO:0007669"/>
    <property type="project" value="TreeGrafter"/>
</dbReference>
<feature type="region of interest" description="Disordered" evidence="5">
    <location>
        <begin position="23"/>
        <end position="48"/>
    </location>
</feature>